<dbReference type="AlphaFoldDB" id="A0A1C3EPS0"/>
<feature type="transmembrane region" description="Helical" evidence="8">
    <location>
        <begin position="64"/>
        <end position="84"/>
    </location>
</feature>
<dbReference type="CDD" id="cd16017">
    <property type="entry name" value="LptA"/>
    <property type="match status" value="1"/>
</dbReference>
<dbReference type="GO" id="GO:0005886">
    <property type="term" value="C:plasma membrane"/>
    <property type="evidence" value="ECO:0007669"/>
    <property type="project" value="UniProtKB-SubCell"/>
</dbReference>
<evidence type="ECO:0000256" key="5">
    <source>
        <dbReference type="ARBA" id="ARBA00022692"/>
    </source>
</evidence>
<dbReference type="Pfam" id="PF08019">
    <property type="entry name" value="EptA_B_N"/>
    <property type="match status" value="1"/>
</dbReference>
<evidence type="ECO:0000256" key="2">
    <source>
        <dbReference type="ARBA" id="ARBA00022475"/>
    </source>
</evidence>
<feature type="domain" description="Phosphoethanolamine transferase N-terminal" evidence="10">
    <location>
        <begin position="44"/>
        <end position="192"/>
    </location>
</feature>
<evidence type="ECO:0000256" key="3">
    <source>
        <dbReference type="ARBA" id="ARBA00022519"/>
    </source>
</evidence>
<dbReference type="GO" id="GO:0009244">
    <property type="term" value="P:lipopolysaccharide core region biosynthetic process"/>
    <property type="evidence" value="ECO:0007669"/>
    <property type="project" value="TreeGrafter"/>
</dbReference>
<sequence length="525" mass="58444">MTTFIVAMSLYFGFVLNTPVVSEIIHLSENSQAGLFAYSAPLLLTCLFIVIFSVLALPYLFRPLFIVITLSSAIACFATSRYQIMFDSSMIENVFETHTSEALSFVSLSAIMYVLILGGVPSILIGLVKIDTSASIKSRMFKRLALVTVAVLGILAIAGAFYKDFASIGRNNSYIKKMIVPAHIFNSVKYAYKINFEPELPFRELGDDATLVPASNGKPTLMVLVVGETARSMNFHYNGYPRNTNPYTADKGVISFANVTSCGTSTAHSLPCMFSKLERTNYDRRQANSQSNALDIMHKAGVDISWLDNDGGDKDVAQKIGMKMVGSSSSDTFCDGMTCHDEVLLDGFDQRVAKMKGNKLIALHTIGSHGPTYWKRYPASMARFTPTCDRSDIENCTDEQIVNTYDNTIAYTDYFLSKIIDKLKTYEDKYNVVMMYLSDHGESLGENGIYLHGTPYMIAPEEQKHVPWIIWMGDGYANSRGIDRKALEQRAARGEFSHDNLFHTLIDSFGVKTAEMNKEKSLFSH</sequence>
<keyword evidence="4" id="KW-0808">Transferase</keyword>
<evidence type="ECO:0000256" key="8">
    <source>
        <dbReference type="SAM" id="Phobius"/>
    </source>
</evidence>
<keyword evidence="11" id="KW-0378">Hydrolase</keyword>
<evidence type="ECO:0000256" key="1">
    <source>
        <dbReference type="ARBA" id="ARBA00004429"/>
    </source>
</evidence>
<keyword evidence="12" id="KW-1185">Reference proteome</keyword>
<dbReference type="SUPFAM" id="SSF53649">
    <property type="entry name" value="Alkaline phosphatase-like"/>
    <property type="match status" value="1"/>
</dbReference>
<dbReference type="EMBL" id="LYBM01000005">
    <property type="protein sequence ID" value="ODA35202.1"/>
    <property type="molecule type" value="Genomic_DNA"/>
</dbReference>
<keyword evidence="7 8" id="KW-0472">Membrane</keyword>
<dbReference type="PANTHER" id="PTHR30443:SF0">
    <property type="entry name" value="PHOSPHOETHANOLAMINE TRANSFERASE EPTA"/>
    <property type="match status" value="1"/>
</dbReference>
<dbReference type="OrthoDB" id="9786870at2"/>
<feature type="transmembrane region" description="Helical" evidence="8">
    <location>
        <begin position="104"/>
        <end position="128"/>
    </location>
</feature>
<comment type="subcellular location">
    <subcellularLocation>
        <location evidence="1">Cell inner membrane</location>
        <topology evidence="1">Multi-pass membrane protein</topology>
    </subcellularLocation>
</comment>
<reference evidence="11 12" key="1">
    <citation type="submission" date="2016-05" db="EMBL/GenBank/DDBJ databases">
        <title>Genomic Taxonomy of the Vibrionaceae.</title>
        <authorList>
            <person name="Gomez-Gil B."/>
            <person name="Enciso-Ibarra J."/>
        </authorList>
    </citation>
    <scope>NUCLEOTIDE SEQUENCE [LARGE SCALE GENOMIC DNA]</scope>
    <source>
        <strain evidence="11 12">CAIM 1920</strain>
    </source>
</reference>
<keyword evidence="2" id="KW-1003">Cell membrane</keyword>
<organism evidence="11 12">
    <name type="scientific">Veronia pacifica</name>
    <dbReference type="NCBI Taxonomy" id="1080227"/>
    <lineage>
        <taxon>Bacteria</taxon>
        <taxon>Pseudomonadati</taxon>
        <taxon>Pseudomonadota</taxon>
        <taxon>Gammaproteobacteria</taxon>
        <taxon>Vibrionales</taxon>
        <taxon>Vibrionaceae</taxon>
        <taxon>Veronia</taxon>
    </lineage>
</organism>
<dbReference type="PANTHER" id="PTHR30443">
    <property type="entry name" value="INNER MEMBRANE PROTEIN"/>
    <property type="match status" value="1"/>
</dbReference>
<proteinExistence type="predicted"/>
<feature type="transmembrane region" description="Helical" evidence="8">
    <location>
        <begin position="38"/>
        <end position="57"/>
    </location>
</feature>
<dbReference type="InterPro" id="IPR012549">
    <property type="entry name" value="EptA-like_N"/>
</dbReference>
<accession>A0A1C3EPS0</accession>
<dbReference type="Pfam" id="PF00884">
    <property type="entry name" value="Sulfatase"/>
    <property type="match status" value="1"/>
</dbReference>
<evidence type="ECO:0000259" key="10">
    <source>
        <dbReference type="Pfam" id="PF08019"/>
    </source>
</evidence>
<protein>
    <submittedName>
        <fullName evidence="11">Hydrolase</fullName>
    </submittedName>
</protein>
<evidence type="ECO:0000256" key="7">
    <source>
        <dbReference type="ARBA" id="ARBA00023136"/>
    </source>
</evidence>
<evidence type="ECO:0000313" key="12">
    <source>
        <dbReference type="Proteomes" id="UP000094936"/>
    </source>
</evidence>
<keyword evidence="6 8" id="KW-1133">Transmembrane helix</keyword>
<name>A0A1C3EPS0_9GAMM</name>
<evidence type="ECO:0000313" key="11">
    <source>
        <dbReference type="EMBL" id="ODA35202.1"/>
    </source>
</evidence>
<dbReference type="NCBIfam" id="NF028537">
    <property type="entry name" value="P_eth_NH2_trans"/>
    <property type="match status" value="1"/>
</dbReference>
<dbReference type="STRING" id="1080227.A8L45_04625"/>
<gene>
    <name evidence="11" type="ORF">A8L45_04625</name>
</gene>
<dbReference type="GO" id="GO:0016776">
    <property type="term" value="F:phosphotransferase activity, phosphate group as acceptor"/>
    <property type="evidence" value="ECO:0007669"/>
    <property type="project" value="TreeGrafter"/>
</dbReference>
<evidence type="ECO:0000256" key="6">
    <source>
        <dbReference type="ARBA" id="ARBA00022989"/>
    </source>
</evidence>
<dbReference type="InterPro" id="IPR017850">
    <property type="entry name" value="Alkaline_phosphatase_core_sf"/>
</dbReference>
<evidence type="ECO:0000259" key="9">
    <source>
        <dbReference type="Pfam" id="PF00884"/>
    </source>
</evidence>
<feature type="transmembrane region" description="Helical" evidence="8">
    <location>
        <begin position="140"/>
        <end position="162"/>
    </location>
</feature>
<dbReference type="InterPro" id="IPR058130">
    <property type="entry name" value="PEA_transf_C"/>
</dbReference>
<dbReference type="Gene3D" id="3.40.720.10">
    <property type="entry name" value="Alkaline Phosphatase, subunit A"/>
    <property type="match status" value="1"/>
</dbReference>
<dbReference type="Proteomes" id="UP000094936">
    <property type="component" value="Unassembled WGS sequence"/>
</dbReference>
<dbReference type="InterPro" id="IPR040423">
    <property type="entry name" value="PEA_transferase"/>
</dbReference>
<keyword evidence="3" id="KW-0997">Cell inner membrane</keyword>
<dbReference type="InterPro" id="IPR000917">
    <property type="entry name" value="Sulfatase_N"/>
</dbReference>
<dbReference type="GO" id="GO:0016787">
    <property type="term" value="F:hydrolase activity"/>
    <property type="evidence" value="ECO:0007669"/>
    <property type="project" value="UniProtKB-KW"/>
</dbReference>
<comment type="caution">
    <text evidence="11">The sequence shown here is derived from an EMBL/GenBank/DDBJ whole genome shotgun (WGS) entry which is preliminary data.</text>
</comment>
<evidence type="ECO:0000256" key="4">
    <source>
        <dbReference type="ARBA" id="ARBA00022679"/>
    </source>
</evidence>
<keyword evidence="5 8" id="KW-0812">Transmembrane</keyword>
<feature type="domain" description="Sulfatase N-terminal" evidence="9">
    <location>
        <begin position="222"/>
        <end position="511"/>
    </location>
</feature>